<dbReference type="HOGENOM" id="CLU_048577_1_1_3"/>
<gene>
    <name evidence="6" type="ordered locus">Cyan7425_3966</name>
</gene>
<dbReference type="PANTHER" id="PTHR43090:SF2">
    <property type="entry name" value="1-(5-PHOSPHORIBOSYL)-5-[(5-PHOSPHORIBOSYLAMINO)METHYLIDENEAMINO] IMIDAZOLE-4-CARBOXAMIDE ISOMERASE"/>
    <property type="match status" value="1"/>
</dbReference>
<dbReference type="Pfam" id="PF00977">
    <property type="entry name" value="His_biosynth"/>
    <property type="match status" value="1"/>
</dbReference>
<sequence>MEIIPALKIMEGFCCHHRQPYRFNCDPVAMAEQWANQGATRLHLIDCNGVTTGAMLNLPTIAAIVQQVKVPVQVEGTIYSRAQIETLFAIGVDRVVVDGSIGWSELVADLCEHFSGKIMVNLEAYDGRVACSGELTGLLATTLAERAEAVGAAGIIYTDIARQGSGIINLKALKHLADRVNLPIIAGGGASSIAELLRLFNPSTPQIVGMMVYSTDMACSILSAAY</sequence>
<dbReference type="EMBL" id="CP001344">
    <property type="protein sequence ID" value="ACL46281.1"/>
    <property type="molecule type" value="Genomic_DNA"/>
</dbReference>
<comment type="pathway">
    <text evidence="4">Amino-acid biosynthesis.</text>
</comment>
<dbReference type="KEGG" id="cyn:Cyan7425_3966"/>
<keyword evidence="6" id="KW-0413">Isomerase</keyword>
<dbReference type="InterPro" id="IPR011060">
    <property type="entry name" value="RibuloseP-bd_barrel"/>
</dbReference>
<dbReference type="GO" id="GO:0000162">
    <property type="term" value="P:L-tryptophan biosynthetic process"/>
    <property type="evidence" value="ECO:0007669"/>
    <property type="project" value="TreeGrafter"/>
</dbReference>
<dbReference type="InterPro" id="IPR006062">
    <property type="entry name" value="His_biosynth"/>
</dbReference>
<dbReference type="EC" id="5.3.1.16" evidence="6"/>
<evidence type="ECO:0000256" key="2">
    <source>
        <dbReference type="ARBA" id="ARBA00022605"/>
    </source>
</evidence>
<dbReference type="PANTHER" id="PTHR43090">
    <property type="entry name" value="1-(5-PHOSPHORIBOSYL)-5-[(5-PHOSPHORIBOSYLAMINO)METHYLIDENEAMINO] IMIDAZOLE-4-CARBOXAMIDE ISOMERASE"/>
    <property type="match status" value="1"/>
</dbReference>
<evidence type="ECO:0000256" key="4">
    <source>
        <dbReference type="ARBA" id="ARBA00029440"/>
    </source>
</evidence>
<protein>
    <submittedName>
        <fullName evidence="6">1-(5-phosphoribosyl)-5-((5-phosphoribosylamino)methylideneamino)imidazole-4-carboxamideisomerase</fullName>
        <ecNumber evidence="6">5.3.1.16</ecNumber>
    </submittedName>
</protein>
<dbReference type="InterPro" id="IPR013785">
    <property type="entry name" value="Aldolase_TIM"/>
</dbReference>
<comment type="similarity">
    <text evidence="1 5">Belongs to the HisA/HisF family.</text>
</comment>
<dbReference type="Gene3D" id="3.20.20.70">
    <property type="entry name" value="Aldolase class I"/>
    <property type="match status" value="1"/>
</dbReference>
<dbReference type="AlphaFoldDB" id="B8HVG9"/>
<keyword evidence="3 5" id="KW-0368">Histidine biosynthesis</keyword>
<dbReference type="GO" id="GO:0005737">
    <property type="term" value="C:cytoplasm"/>
    <property type="evidence" value="ECO:0007669"/>
    <property type="project" value="TreeGrafter"/>
</dbReference>
<dbReference type="InterPro" id="IPR044524">
    <property type="entry name" value="Isoase_HisA-like"/>
</dbReference>
<dbReference type="GO" id="GO:0003949">
    <property type="term" value="F:1-(5-phosphoribosyl)-5-[(5-phosphoribosylamino)methylideneamino]imidazole-4-carboxamide isomerase activity"/>
    <property type="evidence" value="ECO:0007669"/>
    <property type="project" value="UniProtKB-EC"/>
</dbReference>
<evidence type="ECO:0000256" key="5">
    <source>
        <dbReference type="RuleBase" id="RU003657"/>
    </source>
</evidence>
<dbReference type="SUPFAM" id="SSF51366">
    <property type="entry name" value="Ribulose-phoshate binding barrel"/>
    <property type="match status" value="1"/>
</dbReference>
<reference evidence="6" key="1">
    <citation type="submission" date="2009-01" db="EMBL/GenBank/DDBJ databases">
        <title>Complete sequence of chromosome Cyanothece sp. PCC 7425.</title>
        <authorList>
            <consortium name="US DOE Joint Genome Institute"/>
            <person name="Lucas S."/>
            <person name="Copeland A."/>
            <person name="Lapidus A."/>
            <person name="Glavina del Rio T."/>
            <person name="Dalin E."/>
            <person name="Tice H."/>
            <person name="Bruce D."/>
            <person name="Goodwin L."/>
            <person name="Pitluck S."/>
            <person name="Sims D."/>
            <person name="Meineke L."/>
            <person name="Brettin T."/>
            <person name="Detter J.C."/>
            <person name="Han C."/>
            <person name="Larimer F."/>
            <person name="Land M."/>
            <person name="Hauser L."/>
            <person name="Kyrpides N."/>
            <person name="Ovchinnikova G."/>
            <person name="Liberton M."/>
            <person name="Stoeckel J."/>
            <person name="Banerjee A."/>
            <person name="Singh A."/>
            <person name="Page L."/>
            <person name="Sato H."/>
            <person name="Zhao L."/>
            <person name="Sherman L."/>
            <person name="Pakrasi H."/>
            <person name="Richardson P."/>
        </authorList>
    </citation>
    <scope>NUCLEOTIDE SEQUENCE</scope>
    <source>
        <strain evidence="6">PCC 7425</strain>
    </source>
</reference>
<evidence type="ECO:0000256" key="3">
    <source>
        <dbReference type="ARBA" id="ARBA00023102"/>
    </source>
</evidence>
<dbReference type="STRING" id="395961.Cyan7425_3966"/>
<organism evidence="6">
    <name type="scientific">Cyanothece sp. (strain PCC 7425 / ATCC 29141)</name>
    <dbReference type="NCBI Taxonomy" id="395961"/>
    <lineage>
        <taxon>Bacteria</taxon>
        <taxon>Bacillati</taxon>
        <taxon>Cyanobacteriota</taxon>
        <taxon>Cyanophyceae</taxon>
        <taxon>Gomontiellales</taxon>
        <taxon>Cyanothecaceae</taxon>
        <taxon>Cyanothece</taxon>
    </lineage>
</organism>
<name>B8HVG9_CYAP4</name>
<accession>B8HVG9</accession>
<dbReference type="eggNOG" id="COG0106">
    <property type="taxonomic scope" value="Bacteria"/>
</dbReference>
<dbReference type="OrthoDB" id="9807749at2"/>
<evidence type="ECO:0000313" key="6">
    <source>
        <dbReference type="EMBL" id="ACL46281.1"/>
    </source>
</evidence>
<proteinExistence type="inferred from homology"/>
<evidence type="ECO:0000256" key="1">
    <source>
        <dbReference type="ARBA" id="ARBA00009667"/>
    </source>
</evidence>
<dbReference type="GO" id="GO:0000105">
    <property type="term" value="P:L-histidine biosynthetic process"/>
    <property type="evidence" value="ECO:0007669"/>
    <property type="project" value="UniProtKB-KW"/>
</dbReference>
<keyword evidence="2 5" id="KW-0028">Amino-acid biosynthesis</keyword>